<dbReference type="RefSeq" id="XP_038735611.1">
    <property type="nucleotide sequence ID" value="XM_038873748.1"/>
</dbReference>
<keyword evidence="4" id="KW-1185">Reference proteome</keyword>
<comment type="caution">
    <text evidence="3">The sequence shown here is derived from an EMBL/GenBank/DDBJ whole genome shotgun (WGS) entry which is preliminary data.</text>
</comment>
<reference evidence="3 4" key="1">
    <citation type="journal article" date="2020" name="Genome Biol. Evol.">
        <title>Comparative genomics of Sclerotiniaceae.</title>
        <authorList>
            <person name="Valero Jimenez C.A."/>
            <person name="Steentjes M."/>
            <person name="Scholten O.E."/>
            <person name="Van Kan J.A.L."/>
        </authorList>
    </citation>
    <scope>NUCLEOTIDE SEQUENCE [LARGE SCALE GENOMIC DNA]</scope>
    <source>
        <strain evidence="3 4">MUCL 94</strain>
    </source>
</reference>
<evidence type="ECO:0000256" key="1">
    <source>
        <dbReference type="SAM" id="MobiDB-lite"/>
    </source>
</evidence>
<name>A0A9P5LX72_9HELO</name>
<organism evidence="3 4">
    <name type="scientific">Botrytis byssoidea</name>
    <dbReference type="NCBI Taxonomy" id="139641"/>
    <lineage>
        <taxon>Eukaryota</taxon>
        <taxon>Fungi</taxon>
        <taxon>Dikarya</taxon>
        <taxon>Ascomycota</taxon>
        <taxon>Pezizomycotina</taxon>
        <taxon>Leotiomycetes</taxon>
        <taxon>Helotiales</taxon>
        <taxon>Sclerotiniaceae</taxon>
        <taxon>Botrytis</taxon>
    </lineage>
</organism>
<feature type="region of interest" description="Disordered" evidence="1">
    <location>
        <begin position="1"/>
        <end position="22"/>
    </location>
</feature>
<gene>
    <name evidence="3" type="ORF">EAE97_003236</name>
</gene>
<dbReference type="PANTHER" id="PTHR24150:SF14">
    <property type="entry name" value="MYND-TYPE DOMAIN-CONTAINING PROTEIN"/>
    <property type="match status" value="1"/>
</dbReference>
<evidence type="ECO:0000259" key="2">
    <source>
        <dbReference type="Pfam" id="PF14737"/>
    </source>
</evidence>
<dbReference type="SUPFAM" id="SSF144232">
    <property type="entry name" value="HIT/MYND zinc finger-like"/>
    <property type="match status" value="1"/>
</dbReference>
<dbReference type="Pfam" id="PF14737">
    <property type="entry name" value="DUF4470"/>
    <property type="match status" value="1"/>
</dbReference>
<accession>A0A9P5LX72</accession>
<feature type="domain" description="DUF4470" evidence="2">
    <location>
        <begin position="84"/>
        <end position="179"/>
    </location>
</feature>
<dbReference type="GeneID" id="62146825"/>
<proteinExistence type="predicted"/>
<dbReference type="Proteomes" id="UP000710849">
    <property type="component" value="Unassembled WGS sequence"/>
</dbReference>
<sequence>MADSSQQHPKVTCANVDQDEDDGGTPCTKIASKACNGCFLVQYCSKDCQVDVEKRRPAFISGDDDPALAEPWVTMVQHGRKKHLWCNVPAIDIIQSCKNEEKDLLEELNLLFAASGDIRNVVKSLVELPVTYEGKCELIINDKDFDIVARNVMLLFTALVFDPIGAADIMIHIWYSAFIPESYLRKLREKVLPLIEDVCEKVAGRPGQSLQSKTWTFGTRSISLILPKASWDLLPSFFKVPDGLSASKAQKVMVDTTFPPSRRDYVEREFYTRPPAWRVCATKFRTDGILLPFGNSRKDFTMPNPTLFQSTEFWPMMDSADPLEGWPLEEHLSKPSLARNDIYGSLYFYLQDQLRSFCKRIENLKIRFQLFELNAVNLPGIMKERGIGKCYFDRIEVSNIGDCGYIGPRKLLMTFAPYLKRKSQNPHATLLALFLNAVHESRTDKDYIDSIETDSAKLHRYMTIQRDMLQPYNADFLRYKDARSRFQDLDELFDRFMKECCLHEISQMEGLRIKTKNTLVEKWPLRLRNGANQEELIG</sequence>
<protein>
    <recommendedName>
        <fullName evidence="2">DUF4470 domain-containing protein</fullName>
    </recommendedName>
</protein>
<evidence type="ECO:0000313" key="3">
    <source>
        <dbReference type="EMBL" id="KAF7949727.1"/>
    </source>
</evidence>
<dbReference type="EMBL" id="RCSW01000005">
    <property type="protein sequence ID" value="KAF7949727.1"/>
    <property type="molecule type" value="Genomic_DNA"/>
</dbReference>
<dbReference type="InterPro" id="IPR027974">
    <property type="entry name" value="DUF4470"/>
</dbReference>
<evidence type="ECO:0000313" key="4">
    <source>
        <dbReference type="Proteomes" id="UP000710849"/>
    </source>
</evidence>
<dbReference type="AlphaFoldDB" id="A0A9P5LX72"/>
<dbReference type="PANTHER" id="PTHR24150">
    <property type="entry name" value="ANKYRIN REPEAT AND MYND DOMAIN-CONTAINING PROTEIN 2"/>
    <property type="match status" value="1"/>
</dbReference>
<dbReference type="InterPro" id="IPR052452">
    <property type="entry name" value="Ankyrin-MYND_dom_contain_2"/>
</dbReference>